<evidence type="ECO:0000256" key="1">
    <source>
        <dbReference type="ARBA" id="ARBA00005254"/>
    </source>
</evidence>
<dbReference type="CDD" id="cd06558">
    <property type="entry name" value="crotonase-like"/>
    <property type="match status" value="1"/>
</dbReference>
<dbReference type="Gene3D" id="3.90.226.10">
    <property type="entry name" value="2-enoyl-CoA Hydratase, Chain A, domain 1"/>
    <property type="match status" value="1"/>
</dbReference>
<dbReference type="InterPro" id="IPR014748">
    <property type="entry name" value="Enoyl-CoA_hydra_C"/>
</dbReference>
<proteinExistence type="inferred from homology"/>
<dbReference type="GO" id="GO:0016853">
    <property type="term" value="F:isomerase activity"/>
    <property type="evidence" value="ECO:0007669"/>
    <property type="project" value="UniProtKB-KW"/>
</dbReference>
<dbReference type="RefSeq" id="WP_393994012.1">
    <property type="nucleotide sequence ID" value="NZ_JBAFVH010000012.1"/>
</dbReference>
<protein>
    <submittedName>
        <fullName evidence="2">2-(1,2-epoxy-1,2-dihydrophenyl)acetyl-CoA isomerase PaaG</fullName>
        <ecNumber evidence="2">5.3.3.18</ecNumber>
    </submittedName>
</protein>
<evidence type="ECO:0000313" key="3">
    <source>
        <dbReference type="Proteomes" id="UP001604002"/>
    </source>
</evidence>
<accession>A0ABW7A2W3</accession>
<dbReference type="EC" id="5.3.3.18" evidence="2"/>
<gene>
    <name evidence="2" type="primary">paaG</name>
    <name evidence="2" type="ORF">V5F32_19435</name>
</gene>
<name>A0ABW7A2W3_9HYPH</name>
<keyword evidence="2" id="KW-0413">Isomerase</keyword>
<dbReference type="EMBL" id="JBAFVH010000012">
    <property type="protein sequence ID" value="MFG1374356.1"/>
    <property type="molecule type" value="Genomic_DNA"/>
</dbReference>
<dbReference type="NCBIfam" id="TIGR02280">
    <property type="entry name" value="PaaB1"/>
    <property type="match status" value="1"/>
</dbReference>
<dbReference type="InterPro" id="IPR001753">
    <property type="entry name" value="Enoyl-CoA_hydra/iso"/>
</dbReference>
<dbReference type="InterPro" id="IPR011968">
    <property type="entry name" value="PaaB1"/>
</dbReference>
<dbReference type="PANTHER" id="PTHR43459">
    <property type="entry name" value="ENOYL-COA HYDRATASE"/>
    <property type="match status" value="1"/>
</dbReference>
<dbReference type="SUPFAM" id="SSF52096">
    <property type="entry name" value="ClpP/crotonase"/>
    <property type="match status" value="1"/>
</dbReference>
<keyword evidence="3" id="KW-1185">Reference proteome</keyword>
<organism evidence="2 3">
    <name type="scientific">Xanthobacter oligotrophicus</name>
    <dbReference type="NCBI Taxonomy" id="2607286"/>
    <lineage>
        <taxon>Bacteria</taxon>
        <taxon>Pseudomonadati</taxon>
        <taxon>Pseudomonadota</taxon>
        <taxon>Alphaproteobacteria</taxon>
        <taxon>Hyphomicrobiales</taxon>
        <taxon>Xanthobacteraceae</taxon>
        <taxon>Xanthobacter</taxon>
    </lineage>
</organism>
<dbReference type="PANTHER" id="PTHR43459:SF1">
    <property type="entry name" value="EG:BACN32G11.4 PROTEIN"/>
    <property type="match status" value="1"/>
</dbReference>
<dbReference type="Gene3D" id="1.10.12.10">
    <property type="entry name" value="Lyase 2-enoyl-coa Hydratase, Chain A, domain 2"/>
    <property type="match status" value="1"/>
</dbReference>
<reference evidence="2 3" key="1">
    <citation type="submission" date="2024-02" db="EMBL/GenBank/DDBJ databases">
        <title>Expansion and revision of Xanthobacter and proposal of Roseixanthobacter gen. nov.</title>
        <authorList>
            <person name="Soltysiak M.P.M."/>
            <person name="Jalihal A."/>
            <person name="Ory A."/>
            <person name="Chrisophersen C."/>
            <person name="Lee A.D."/>
            <person name="Boulton J."/>
            <person name="Springer M."/>
        </authorList>
    </citation>
    <scope>NUCLEOTIDE SEQUENCE [LARGE SCALE GENOMIC DNA]</scope>
    <source>
        <strain evidence="2 3">23A</strain>
    </source>
</reference>
<dbReference type="Pfam" id="PF00378">
    <property type="entry name" value="ECH_1"/>
    <property type="match status" value="1"/>
</dbReference>
<dbReference type="Proteomes" id="UP001604002">
    <property type="component" value="Unassembled WGS sequence"/>
</dbReference>
<dbReference type="InterPro" id="IPR029045">
    <property type="entry name" value="ClpP/crotonase-like_dom_sf"/>
</dbReference>
<sequence>MVALQADTLTSESAAAVPVLLAAQHDGWVELTLNRPERLNAFTEELHRALASALDAAADDACRAVLITGAGRGFCAGQDLGDRAKAEGPLDLGATIEAFYNPLVRRIRALRKPVVCAVNGVAAGAGANIAFACDIVLAARSAKFIQAFAKIGLVPDSGGTFFLPRLVGDARARALMLLAEPVSAERAEQWGLIWKAVDDTALLGEARALTANLASQPTQGLALTKQALNASAGNALDAQLDLERDLQREAGRTPDYREGVAAFMEKRPARFSGRRA</sequence>
<comment type="similarity">
    <text evidence="1">Belongs to the enoyl-CoA hydratase/isomerase family.</text>
</comment>
<comment type="caution">
    <text evidence="2">The sequence shown here is derived from an EMBL/GenBank/DDBJ whole genome shotgun (WGS) entry which is preliminary data.</text>
</comment>
<evidence type="ECO:0000313" key="2">
    <source>
        <dbReference type="EMBL" id="MFG1374356.1"/>
    </source>
</evidence>